<keyword evidence="1" id="KW-0378">Hydrolase</keyword>
<dbReference type="RefSeq" id="WP_209361721.1">
    <property type="nucleotide sequence ID" value="NZ_JAGISH010000008.1"/>
</dbReference>
<dbReference type="AlphaFoldDB" id="A0A940MQ42"/>
<evidence type="ECO:0000313" key="3">
    <source>
        <dbReference type="Proteomes" id="UP000675940"/>
    </source>
</evidence>
<sequence length="389" mass="41591">MPHYPARLRLTGATILRDGALQRRSVAVEDGRISKGPLPEVDLTGFYILPGIVDLHGCALTRQLAGPPAARPRLAEALRICDGIAARNGITTGWLAHDWSWEGGIHAPEHCDAFLRALEAYRTIAMTDLQAQILCEVNTVDSQDYLLATVRRHAVGSVLFRNELESARQMAEAGLAALSHHAHGSGRSIDAHLAALERAEARRRDVPRHLCRLSEAFDALGVVYGSRGDSDGETREYYTQIGAKVCALPQRRAAAALARAVGDPILLSASEVTGSKPGQTPDLLRAGLGDALVSGEEPGALVQAAFRLASEGIMDLPKAWEAVSARPAALARLTDRGIIDYDRRADLVIVHAGRRSVEATLVGGRLVWVTGEAAERFAPARATSGLAAE</sequence>
<dbReference type="SUPFAM" id="SSF51338">
    <property type="entry name" value="Composite domain of metallo-dependent hydrolases"/>
    <property type="match status" value="1"/>
</dbReference>
<gene>
    <name evidence="2" type="ORF">J5474_14950</name>
</gene>
<dbReference type="PANTHER" id="PTHR11113">
    <property type="entry name" value="N-ACETYLGLUCOSAMINE-6-PHOSPHATE DEACETYLASE"/>
    <property type="match status" value="1"/>
</dbReference>
<dbReference type="GO" id="GO:0008448">
    <property type="term" value="F:N-acetylglucosamine-6-phosphate deacetylase activity"/>
    <property type="evidence" value="ECO:0007669"/>
    <property type="project" value="TreeGrafter"/>
</dbReference>
<dbReference type="PANTHER" id="PTHR11113:SF14">
    <property type="entry name" value="N-ACETYLGLUCOSAMINE-6-PHOSPHATE DEACETYLASE"/>
    <property type="match status" value="1"/>
</dbReference>
<reference evidence="2" key="1">
    <citation type="submission" date="2021-03" db="EMBL/GenBank/DDBJ databases">
        <title>Sagittula salina sp. nov. strain M10.9X isolated from the marine waste.</title>
        <authorList>
            <person name="Satari L."/>
            <person name="Molina-Menor E."/>
            <person name="Vidal-Verdu A."/>
            <person name="Pascual J."/>
            <person name="Pereto J."/>
            <person name="Porcar M."/>
        </authorList>
    </citation>
    <scope>NUCLEOTIDE SEQUENCE</scope>
    <source>
        <strain evidence="2">M10.9X</strain>
    </source>
</reference>
<dbReference type="GO" id="GO:0006046">
    <property type="term" value="P:N-acetylglucosamine catabolic process"/>
    <property type="evidence" value="ECO:0007669"/>
    <property type="project" value="TreeGrafter"/>
</dbReference>
<organism evidence="2 3">
    <name type="scientific">Sagittula salina</name>
    <dbReference type="NCBI Taxonomy" id="2820268"/>
    <lineage>
        <taxon>Bacteria</taxon>
        <taxon>Pseudomonadati</taxon>
        <taxon>Pseudomonadota</taxon>
        <taxon>Alphaproteobacteria</taxon>
        <taxon>Rhodobacterales</taxon>
        <taxon>Roseobacteraceae</taxon>
        <taxon>Sagittula</taxon>
    </lineage>
</organism>
<protein>
    <submittedName>
        <fullName evidence="2">Alkylphosphonate utilization protein</fullName>
    </submittedName>
</protein>
<proteinExistence type="predicted"/>
<comment type="caution">
    <text evidence="2">The sequence shown here is derived from an EMBL/GenBank/DDBJ whole genome shotgun (WGS) entry which is preliminary data.</text>
</comment>
<evidence type="ECO:0000256" key="1">
    <source>
        <dbReference type="ARBA" id="ARBA00022801"/>
    </source>
</evidence>
<keyword evidence="3" id="KW-1185">Reference proteome</keyword>
<dbReference type="InterPro" id="IPR011059">
    <property type="entry name" value="Metal-dep_hydrolase_composite"/>
</dbReference>
<name>A0A940MQ42_9RHOB</name>
<dbReference type="EMBL" id="JAGISH010000008">
    <property type="protein sequence ID" value="MBP0483780.1"/>
    <property type="molecule type" value="Genomic_DNA"/>
</dbReference>
<accession>A0A940MQ42</accession>
<dbReference type="Proteomes" id="UP000675940">
    <property type="component" value="Unassembled WGS sequence"/>
</dbReference>
<evidence type="ECO:0000313" key="2">
    <source>
        <dbReference type="EMBL" id="MBP0483780.1"/>
    </source>
</evidence>